<evidence type="ECO:0000313" key="5">
    <source>
        <dbReference type="Proteomes" id="UP000240883"/>
    </source>
</evidence>
<keyword evidence="1 4" id="KW-0378">Hydrolase</keyword>
<evidence type="ECO:0000256" key="1">
    <source>
        <dbReference type="ARBA" id="ARBA00022801"/>
    </source>
</evidence>
<name>A0A2T2P310_CORCC</name>
<dbReference type="Gene3D" id="3.40.50.1820">
    <property type="entry name" value="alpha/beta hydrolase"/>
    <property type="match status" value="1"/>
</dbReference>
<keyword evidence="5" id="KW-1185">Reference proteome</keyword>
<dbReference type="GO" id="GO:0016787">
    <property type="term" value="F:hydrolase activity"/>
    <property type="evidence" value="ECO:0007669"/>
    <property type="project" value="UniProtKB-KW"/>
</dbReference>
<dbReference type="SUPFAM" id="SSF53474">
    <property type="entry name" value="alpha/beta-Hydrolases"/>
    <property type="match status" value="1"/>
</dbReference>
<dbReference type="Proteomes" id="UP000240883">
    <property type="component" value="Unassembled WGS sequence"/>
</dbReference>
<evidence type="ECO:0000256" key="2">
    <source>
        <dbReference type="ARBA" id="ARBA00038334"/>
    </source>
</evidence>
<organism evidence="4 5">
    <name type="scientific">Corynespora cassiicola Philippines</name>
    <dbReference type="NCBI Taxonomy" id="1448308"/>
    <lineage>
        <taxon>Eukaryota</taxon>
        <taxon>Fungi</taxon>
        <taxon>Dikarya</taxon>
        <taxon>Ascomycota</taxon>
        <taxon>Pezizomycotina</taxon>
        <taxon>Dothideomycetes</taxon>
        <taxon>Pleosporomycetidae</taxon>
        <taxon>Pleosporales</taxon>
        <taxon>Corynesporascaceae</taxon>
        <taxon>Corynespora</taxon>
    </lineage>
</organism>
<proteinExistence type="inferred from homology"/>
<gene>
    <name evidence="4" type="ORF">BS50DRAFT_544346</name>
</gene>
<feature type="domain" description="AB hydrolase-1" evidence="3">
    <location>
        <begin position="34"/>
        <end position="314"/>
    </location>
</feature>
<evidence type="ECO:0000313" key="4">
    <source>
        <dbReference type="EMBL" id="PSN72051.1"/>
    </source>
</evidence>
<evidence type="ECO:0000259" key="3">
    <source>
        <dbReference type="Pfam" id="PF00561"/>
    </source>
</evidence>
<comment type="similarity">
    <text evidence="2">Belongs to the AB hydrolase superfamily. Epoxide hydrolase family.</text>
</comment>
<dbReference type="AlphaFoldDB" id="A0A2T2P310"/>
<dbReference type="STRING" id="1448308.A0A2T2P310"/>
<dbReference type="OrthoDB" id="284184at2759"/>
<accession>A0A2T2P310</accession>
<sequence length="334" mass="37922">MDRLQKKTFTTQRGLTYSYYVSPKSPASESLPGLLMMHGFPDDALMWKDVVSRLSDLPNRFIIPDLIGFGESSKPSKIADYAWGKVQNDIVQILQEEDIKKVVAIGHDWGSMVSQRLYHLSPEVVAGLALVAVGYIPPLRHRFDVTKMNDMMEKAGAPPLFAYVEFFNEPGAAELIMANPERFWEVMHGAGEDITKRLWCTRGAMKKHLEGNEPIPLRPYGQDLKKKKQFLERTNKIGIHAPMQWHRAILAESTLEDELKIPDDRATITVPVLYLGASQDIVNSPEKMDKFQEEGVIKDLEATTFEANHWSPLEVPDQVADRLRSFITRRMNAT</sequence>
<dbReference type="Pfam" id="PF00561">
    <property type="entry name" value="Abhydrolase_1"/>
    <property type="match status" value="1"/>
</dbReference>
<dbReference type="PRINTS" id="PR00412">
    <property type="entry name" value="EPOXHYDRLASE"/>
</dbReference>
<protein>
    <submittedName>
        <fullName evidence="4">Alpha/beta-hydrolase</fullName>
    </submittedName>
</protein>
<dbReference type="InterPro" id="IPR000073">
    <property type="entry name" value="AB_hydrolase_1"/>
</dbReference>
<dbReference type="InterPro" id="IPR029058">
    <property type="entry name" value="AB_hydrolase_fold"/>
</dbReference>
<dbReference type="EMBL" id="KZ678130">
    <property type="protein sequence ID" value="PSN72051.1"/>
    <property type="molecule type" value="Genomic_DNA"/>
</dbReference>
<dbReference type="InterPro" id="IPR000639">
    <property type="entry name" value="Epox_hydrolase-like"/>
</dbReference>
<reference evidence="4 5" key="1">
    <citation type="journal article" date="2018" name="Front. Microbiol.">
        <title>Genome-Wide Analysis of Corynespora cassiicola Leaf Fall Disease Putative Effectors.</title>
        <authorList>
            <person name="Lopez D."/>
            <person name="Ribeiro S."/>
            <person name="Label P."/>
            <person name="Fumanal B."/>
            <person name="Venisse J.S."/>
            <person name="Kohler A."/>
            <person name="de Oliveira R.R."/>
            <person name="Labutti K."/>
            <person name="Lipzen A."/>
            <person name="Lail K."/>
            <person name="Bauer D."/>
            <person name="Ohm R.A."/>
            <person name="Barry K.W."/>
            <person name="Spatafora J."/>
            <person name="Grigoriev I.V."/>
            <person name="Martin F.M."/>
            <person name="Pujade-Renaud V."/>
        </authorList>
    </citation>
    <scope>NUCLEOTIDE SEQUENCE [LARGE SCALE GENOMIC DNA]</scope>
    <source>
        <strain evidence="4 5">Philippines</strain>
    </source>
</reference>
<dbReference type="PANTHER" id="PTHR43329">
    <property type="entry name" value="EPOXIDE HYDROLASE"/>
    <property type="match status" value="1"/>
</dbReference>